<dbReference type="Proteomes" id="UP001546774">
    <property type="component" value="Unassembled WGS sequence"/>
</dbReference>
<feature type="transmembrane region" description="Helical" evidence="8">
    <location>
        <begin position="97"/>
        <end position="117"/>
    </location>
</feature>
<evidence type="ECO:0000313" key="9">
    <source>
        <dbReference type="EMBL" id="MEQ2554651.1"/>
    </source>
</evidence>
<keyword evidence="6 8" id="KW-1133">Transmembrane helix</keyword>
<feature type="transmembrane region" description="Helical" evidence="8">
    <location>
        <begin position="33"/>
        <end position="57"/>
    </location>
</feature>
<feature type="transmembrane region" description="Helical" evidence="8">
    <location>
        <begin position="153"/>
        <end position="173"/>
    </location>
</feature>
<evidence type="ECO:0000256" key="6">
    <source>
        <dbReference type="ARBA" id="ARBA00022989"/>
    </source>
</evidence>
<keyword evidence="5" id="KW-0378">Hydrolase</keyword>
<feature type="transmembrane region" description="Helical" evidence="8">
    <location>
        <begin position="129"/>
        <end position="147"/>
    </location>
</feature>
<keyword evidence="2" id="KW-0673">Quorum sensing</keyword>
<evidence type="ECO:0000256" key="4">
    <source>
        <dbReference type="ARBA" id="ARBA00022692"/>
    </source>
</evidence>
<comment type="caution">
    <text evidence="9">The sequence shown here is derived from an EMBL/GenBank/DDBJ whole genome shotgun (WGS) entry which is preliminary data.</text>
</comment>
<keyword evidence="4 8" id="KW-0812">Transmembrane</keyword>
<keyword evidence="10" id="KW-1185">Reference proteome</keyword>
<dbReference type="Pfam" id="PF04647">
    <property type="entry name" value="AgrB"/>
    <property type="match status" value="1"/>
</dbReference>
<evidence type="ECO:0000256" key="1">
    <source>
        <dbReference type="ARBA" id="ARBA00022475"/>
    </source>
</evidence>
<keyword evidence="3" id="KW-0645">Protease</keyword>
<evidence type="ECO:0000256" key="7">
    <source>
        <dbReference type="ARBA" id="ARBA00023136"/>
    </source>
</evidence>
<proteinExistence type="predicted"/>
<dbReference type="EMBL" id="JBBMFS010000004">
    <property type="protein sequence ID" value="MEQ2554651.1"/>
    <property type="molecule type" value="Genomic_DNA"/>
</dbReference>
<reference evidence="9" key="1">
    <citation type="submission" date="2024-03" db="EMBL/GenBank/DDBJ databases">
        <title>Human intestinal bacterial collection.</title>
        <authorList>
            <person name="Pauvert C."/>
            <person name="Hitch T.C.A."/>
            <person name="Clavel T."/>
        </authorList>
    </citation>
    <scope>NUCLEOTIDE SEQUENCE [LARGE SCALE GENOMIC DNA]</scope>
    <source>
        <strain evidence="9">CLA-AA-H89B</strain>
    </source>
</reference>
<dbReference type="SMART" id="SM00793">
    <property type="entry name" value="AgrB"/>
    <property type="match status" value="1"/>
</dbReference>
<organism evidence="9 10">
    <name type="scientific">Lachnospira intestinalis</name>
    <dbReference type="NCBI Taxonomy" id="3133158"/>
    <lineage>
        <taxon>Bacteria</taxon>
        <taxon>Bacillati</taxon>
        <taxon>Bacillota</taxon>
        <taxon>Clostridia</taxon>
        <taxon>Lachnospirales</taxon>
        <taxon>Lachnospiraceae</taxon>
        <taxon>Lachnospira</taxon>
    </lineage>
</organism>
<evidence type="ECO:0000256" key="5">
    <source>
        <dbReference type="ARBA" id="ARBA00022801"/>
    </source>
</evidence>
<feature type="transmembrane region" description="Helical" evidence="8">
    <location>
        <begin position="69"/>
        <end position="91"/>
    </location>
</feature>
<evidence type="ECO:0000256" key="2">
    <source>
        <dbReference type="ARBA" id="ARBA00022654"/>
    </source>
</evidence>
<name>A0ABV1H5R8_9FIRM</name>
<evidence type="ECO:0000313" key="10">
    <source>
        <dbReference type="Proteomes" id="UP001546774"/>
    </source>
</evidence>
<dbReference type="InterPro" id="IPR006741">
    <property type="entry name" value="AgrB"/>
</dbReference>
<keyword evidence="1" id="KW-1003">Cell membrane</keyword>
<protein>
    <submittedName>
        <fullName evidence="9">Accessory gene regulator B family protein</fullName>
    </submittedName>
</protein>
<evidence type="ECO:0000256" key="3">
    <source>
        <dbReference type="ARBA" id="ARBA00022670"/>
    </source>
</evidence>
<keyword evidence="7 8" id="KW-0472">Membrane</keyword>
<gene>
    <name evidence="9" type="ORF">WMO37_06395</name>
</gene>
<sequence length="191" mass="21793">MWKKLKIRYGLTDYQIALLRYLLFTFLSESSKLFLILFLYRKHLALCIATLLLLCCIRRTAGGFHCNTYAGCLFVSIGYAFLCLTLLPLVSLTKPERLLLCMGCILINYALAPVSSSKRPVLSATKKKQFKWISTGILIVFFFILLIAPENEYMISGFWVIILHAVQLSCAAVQKKLCTVFHHTVQERSIQ</sequence>
<accession>A0ABV1H5R8</accession>
<evidence type="ECO:0000256" key="8">
    <source>
        <dbReference type="SAM" id="Phobius"/>
    </source>
</evidence>